<keyword evidence="14" id="KW-1185">Reference proteome</keyword>
<evidence type="ECO:0000256" key="12">
    <source>
        <dbReference type="PIRNR" id="PIRNR000368"/>
    </source>
</evidence>
<keyword evidence="9" id="KW-0408">Iron</keyword>
<comment type="cofactor">
    <cofactor evidence="1">
        <name>[4Fe-4S] cluster</name>
        <dbReference type="ChEBI" id="CHEBI:49883"/>
    </cofactor>
</comment>
<dbReference type="SFLD" id="SFLDG01066">
    <property type="entry name" value="organic_radical-activating_enz"/>
    <property type="match status" value="1"/>
</dbReference>
<dbReference type="KEGG" id="slp:Slip_0813"/>
<name>D7CLK8_SYNLT</name>
<dbReference type="PANTHER" id="PTHR30352:SF2">
    <property type="entry name" value="ANAEROBIC RIBONUCLEOSIDE-TRIPHOSPHATE REDUCTASE-ACTIVATING PROTEIN"/>
    <property type="match status" value="1"/>
</dbReference>
<dbReference type="HOGENOM" id="CLU_089926_2_1_9"/>
<dbReference type="eggNOG" id="COG0602">
    <property type="taxonomic scope" value="Bacteria"/>
</dbReference>
<keyword evidence="5" id="KW-0004">4Fe-4S</keyword>
<evidence type="ECO:0000313" key="14">
    <source>
        <dbReference type="Proteomes" id="UP000000378"/>
    </source>
</evidence>
<dbReference type="NCBIfam" id="TIGR02491">
    <property type="entry name" value="NrdG"/>
    <property type="match status" value="1"/>
</dbReference>
<evidence type="ECO:0000256" key="5">
    <source>
        <dbReference type="ARBA" id="ARBA00022485"/>
    </source>
</evidence>
<dbReference type="OrthoDB" id="9782387at2"/>
<dbReference type="InterPro" id="IPR007197">
    <property type="entry name" value="rSAM"/>
</dbReference>
<dbReference type="PROSITE" id="PS01087">
    <property type="entry name" value="RADICAL_ACTIVATING"/>
    <property type="match status" value="1"/>
</dbReference>
<reference evidence="14" key="1">
    <citation type="journal article" date="2010" name="Stand. Genomic Sci.">
        <title>Complete genome sequence of Syntrophothermus lipocalidus type strain (TGB-C1T).</title>
        <authorList>
            <consortium name="US DOE Joint Genome Institute (JGI-PGF)"/>
            <person name="Djao O."/>
            <person name="Zhang X."/>
            <person name="Lucas S."/>
            <person name="Lapidus A."/>
            <person name="Glavina Del Rio T."/>
            <person name="Nolan M."/>
            <person name="Tice H."/>
            <person name="Cheng J."/>
            <person name="Han C."/>
            <person name="Tapia R."/>
            <person name="Goodwin L."/>
            <person name="Pitluck S."/>
            <person name="Liolios K."/>
            <person name="Ivanova N."/>
            <person name="Mavromatis K."/>
            <person name="Mikhailova N."/>
            <person name="Ovchinnikova G."/>
            <person name="Pati A."/>
            <person name="Brambilla E."/>
            <person name="Chen A."/>
            <person name="Palaniappan K."/>
            <person name="Land M."/>
            <person name="Hauser L."/>
            <person name="Chang Y."/>
            <person name="Jeffries C."/>
            <person name="Rohde M."/>
            <person name="Sikorski J."/>
            <person name="Spring S."/>
            <person name="Goker M."/>
            <person name="Detter J."/>
            <person name="Woyke T."/>
            <person name="Bristow J."/>
            <person name="Eisen J."/>
            <person name="Markowitz V."/>
            <person name="Hugenholtz P."/>
            <person name="Kyrpides N."/>
            <person name="Klenk H."/>
        </authorList>
    </citation>
    <scope>NUCLEOTIDE SEQUENCE [LARGE SCALE GENOMIC DNA]</scope>
    <source>
        <strain evidence="14">DSM 12680 / TGB-C1</strain>
    </source>
</reference>
<evidence type="ECO:0000256" key="2">
    <source>
        <dbReference type="ARBA" id="ARBA00003852"/>
    </source>
</evidence>
<dbReference type="AlphaFoldDB" id="D7CLK8"/>
<dbReference type="InterPro" id="IPR013785">
    <property type="entry name" value="Aldolase_TIM"/>
</dbReference>
<keyword evidence="8 12" id="KW-0560">Oxidoreductase</keyword>
<dbReference type="Pfam" id="PF13353">
    <property type="entry name" value="Fer4_12"/>
    <property type="match status" value="1"/>
</dbReference>
<dbReference type="InterPro" id="IPR001989">
    <property type="entry name" value="Radical_activat_CS"/>
</dbReference>
<keyword evidence="10" id="KW-0411">Iron-sulfur</keyword>
<evidence type="ECO:0000256" key="10">
    <source>
        <dbReference type="ARBA" id="ARBA00023014"/>
    </source>
</evidence>
<evidence type="ECO:0000256" key="7">
    <source>
        <dbReference type="ARBA" id="ARBA00022723"/>
    </source>
</evidence>
<comment type="similarity">
    <text evidence="3 12">Belongs to the organic radical-activating enzymes family.</text>
</comment>
<dbReference type="InterPro" id="IPR012837">
    <property type="entry name" value="NrdG"/>
</dbReference>
<dbReference type="Gene3D" id="3.20.20.70">
    <property type="entry name" value="Aldolase class I"/>
    <property type="match status" value="1"/>
</dbReference>
<dbReference type="InterPro" id="IPR058240">
    <property type="entry name" value="rSAM_sf"/>
</dbReference>
<accession>D7CLK8</accession>
<dbReference type="EMBL" id="CP002048">
    <property type="protein sequence ID" value="ADI01593.1"/>
    <property type="molecule type" value="Genomic_DNA"/>
</dbReference>
<evidence type="ECO:0000256" key="4">
    <source>
        <dbReference type="ARBA" id="ARBA00014281"/>
    </source>
</evidence>
<dbReference type="InterPro" id="IPR034457">
    <property type="entry name" value="Organic_radical-activating"/>
</dbReference>
<dbReference type="GO" id="GO:0004748">
    <property type="term" value="F:ribonucleoside-diphosphate reductase activity, thioredoxin disulfide as acceptor"/>
    <property type="evidence" value="ECO:0007669"/>
    <property type="project" value="TreeGrafter"/>
</dbReference>
<dbReference type="GO" id="GO:0046872">
    <property type="term" value="F:metal ion binding"/>
    <property type="evidence" value="ECO:0007669"/>
    <property type="project" value="UniProtKB-KW"/>
</dbReference>
<organism evidence="13 14">
    <name type="scientific">Syntrophothermus lipocalidus (strain DSM 12680 / TGB-C1)</name>
    <dbReference type="NCBI Taxonomy" id="643648"/>
    <lineage>
        <taxon>Bacteria</taxon>
        <taxon>Bacillati</taxon>
        <taxon>Bacillota</taxon>
        <taxon>Clostridia</taxon>
        <taxon>Eubacteriales</taxon>
        <taxon>Syntrophomonadaceae</taxon>
        <taxon>Syntrophothermus</taxon>
    </lineage>
</organism>
<dbReference type="SFLD" id="SFLDF00299">
    <property type="entry name" value="anaerobic_ribonucleoside-triph"/>
    <property type="match status" value="1"/>
</dbReference>
<dbReference type="RefSeq" id="WP_013174995.1">
    <property type="nucleotide sequence ID" value="NC_014220.1"/>
</dbReference>
<dbReference type="GO" id="GO:0043365">
    <property type="term" value="F:[formate-C-acetyltransferase]-activating enzyme activity"/>
    <property type="evidence" value="ECO:0007669"/>
    <property type="project" value="InterPro"/>
</dbReference>
<dbReference type="STRING" id="643648.Slip_0813"/>
<dbReference type="PIRSF" id="PIRSF000368">
    <property type="entry name" value="NrdG"/>
    <property type="match status" value="1"/>
</dbReference>
<dbReference type="GO" id="GO:0051539">
    <property type="term" value="F:4 iron, 4 sulfur cluster binding"/>
    <property type="evidence" value="ECO:0007669"/>
    <property type="project" value="UniProtKB-KW"/>
</dbReference>
<evidence type="ECO:0000256" key="9">
    <source>
        <dbReference type="ARBA" id="ARBA00023004"/>
    </source>
</evidence>
<dbReference type="CDD" id="cd01335">
    <property type="entry name" value="Radical_SAM"/>
    <property type="match status" value="1"/>
</dbReference>
<reference evidence="13 14" key="2">
    <citation type="journal article" date="2010" name="Stand. Genomic Sci.">
        <title>Complete genome sequence of Syntrophothermus lipocalidus type strain (TGB-C1).</title>
        <authorList>
            <person name="Djao O.D."/>
            <person name="Zhang X."/>
            <person name="Lucas S."/>
            <person name="Lapidus A."/>
            <person name="Del Rio T.G."/>
            <person name="Nolan M."/>
            <person name="Tice H."/>
            <person name="Cheng J.F."/>
            <person name="Han C."/>
            <person name="Tapia R."/>
            <person name="Goodwin L."/>
            <person name="Pitluck S."/>
            <person name="Liolios K."/>
            <person name="Ivanova N."/>
            <person name="Mavromatis K."/>
            <person name="Mikhailova N."/>
            <person name="Ovchinnikova G."/>
            <person name="Pati A."/>
            <person name="Brambilla E."/>
            <person name="Chen A."/>
            <person name="Palaniappan K."/>
            <person name="Land M."/>
            <person name="Hauser L."/>
            <person name="Chang Y.J."/>
            <person name="Jeffries C.D."/>
            <person name="Rohde M."/>
            <person name="Sikorski J."/>
            <person name="Spring S."/>
            <person name="Goker M."/>
            <person name="Detter J.C."/>
            <person name="Woyke T."/>
            <person name="Bristow J."/>
            <person name="Eisen J.A."/>
            <person name="Markowitz V."/>
            <person name="Hugenholtz P."/>
            <person name="Kyrpides N.C."/>
            <person name="Klenk H.P."/>
        </authorList>
    </citation>
    <scope>NUCLEOTIDE SEQUENCE [LARGE SCALE GENOMIC DNA]</scope>
    <source>
        <strain evidence="14">DSM 12680 / TGB-C1</strain>
    </source>
</reference>
<comment type="function">
    <text evidence="2 12">Activation of anaerobic ribonucleoside-triphosphate reductase under anaerobic conditions by generation of an organic free radical, using S-adenosylmethionine and reduced flavodoxin as cosubstrates to produce 5'-deoxy-adenosine.</text>
</comment>
<keyword evidence="6" id="KW-0949">S-adenosyl-L-methionine</keyword>
<dbReference type="EC" id="1.97.1.-" evidence="12"/>
<keyword evidence="7" id="KW-0479">Metal-binding</keyword>
<sequence length="163" mass="17929">MIRYAAVVDNSVVDGTGIRITVFLQGCVRGCEGCHNPDLQPLEGGEVVSEEALAQLVLNKLSPLHRGVTFSGGEPLLQAQALEKVISILKREKPDIDVWMYTGFTFEEIQEIPVLRMIDVVVDGPFVLAQRDLSLAFRGSRNQRIIDVPASLAKSEVVELKLD</sequence>
<gene>
    <name evidence="13" type="ordered locus">Slip_0813</name>
</gene>
<protein>
    <recommendedName>
        <fullName evidence="4 12">Anaerobic ribonucleoside-triphosphate reductase-activating protein</fullName>
        <ecNumber evidence="12">1.97.1.-</ecNumber>
    </recommendedName>
</protein>
<evidence type="ECO:0000256" key="6">
    <source>
        <dbReference type="ARBA" id="ARBA00022691"/>
    </source>
</evidence>
<evidence type="ECO:0000256" key="3">
    <source>
        <dbReference type="ARBA" id="ARBA00009777"/>
    </source>
</evidence>
<evidence type="ECO:0000256" key="11">
    <source>
        <dbReference type="ARBA" id="ARBA00047365"/>
    </source>
</evidence>
<dbReference type="SFLD" id="SFLDS00029">
    <property type="entry name" value="Radical_SAM"/>
    <property type="match status" value="1"/>
</dbReference>
<dbReference type="Proteomes" id="UP000000378">
    <property type="component" value="Chromosome"/>
</dbReference>
<dbReference type="PANTHER" id="PTHR30352">
    <property type="entry name" value="PYRUVATE FORMATE-LYASE-ACTIVATING ENZYME"/>
    <property type="match status" value="1"/>
</dbReference>
<evidence type="ECO:0000313" key="13">
    <source>
        <dbReference type="EMBL" id="ADI01593.1"/>
    </source>
</evidence>
<evidence type="ECO:0000256" key="1">
    <source>
        <dbReference type="ARBA" id="ARBA00001966"/>
    </source>
</evidence>
<comment type="catalytic activity">
    <reaction evidence="11">
        <text>glycyl-[protein] + reduced [flavodoxin] + S-adenosyl-L-methionine = glycin-2-yl radical-[protein] + semiquinone [flavodoxin] + 5'-deoxyadenosine + L-methionine + H(+)</text>
        <dbReference type="Rhea" id="RHEA:61976"/>
        <dbReference type="Rhea" id="RHEA-COMP:10622"/>
        <dbReference type="Rhea" id="RHEA-COMP:14480"/>
        <dbReference type="Rhea" id="RHEA-COMP:15993"/>
        <dbReference type="Rhea" id="RHEA-COMP:15994"/>
        <dbReference type="ChEBI" id="CHEBI:15378"/>
        <dbReference type="ChEBI" id="CHEBI:17319"/>
        <dbReference type="ChEBI" id="CHEBI:29947"/>
        <dbReference type="ChEBI" id="CHEBI:32722"/>
        <dbReference type="ChEBI" id="CHEBI:57618"/>
        <dbReference type="ChEBI" id="CHEBI:57844"/>
        <dbReference type="ChEBI" id="CHEBI:59789"/>
        <dbReference type="ChEBI" id="CHEBI:140311"/>
    </reaction>
</comment>
<proteinExistence type="inferred from homology"/>
<evidence type="ECO:0000256" key="8">
    <source>
        <dbReference type="ARBA" id="ARBA00023002"/>
    </source>
</evidence>
<dbReference type="SUPFAM" id="SSF102114">
    <property type="entry name" value="Radical SAM enzymes"/>
    <property type="match status" value="1"/>
</dbReference>
<dbReference type="SFLD" id="SFLDG01063">
    <property type="entry name" value="activating_enzymes__group_1"/>
    <property type="match status" value="1"/>
</dbReference>